<accession>T0Q9D7</accession>
<dbReference type="SUPFAM" id="SSF55811">
    <property type="entry name" value="Nudix"/>
    <property type="match status" value="1"/>
</dbReference>
<dbReference type="PROSITE" id="PS51462">
    <property type="entry name" value="NUDIX"/>
    <property type="match status" value="1"/>
</dbReference>
<dbReference type="PANTHER" id="PTHR13622:SF8">
    <property type="entry name" value="THIAMIN PYROPHOSPHOKINASE 1"/>
    <property type="match status" value="1"/>
</dbReference>
<organism evidence="2 3">
    <name type="scientific">Saprolegnia diclina (strain VS20)</name>
    <dbReference type="NCBI Taxonomy" id="1156394"/>
    <lineage>
        <taxon>Eukaryota</taxon>
        <taxon>Sar</taxon>
        <taxon>Stramenopiles</taxon>
        <taxon>Oomycota</taxon>
        <taxon>Saprolegniomycetes</taxon>
        <taxon>Saprolegniales</taxon>
        <taxon>Saprolegniaceae</taxon>
        <taxon>Saprolegnia</taxon>
    </lineage>
</organism>
<dbReference type="Proteomes" id="UP000030762">
    <property type="component" value="Unassembled WGS sequence"/>
</dbReference>
<dbReference type="STRING" id="1156394.T0Q9D7"/>
<dbReference type="InterPro" id="IPR031804">
    <property type="entry name" value="DUF4743"/>
</dbReference>
<dbReference type="RefSeq" id="XP_008611885.1">
    <property type="nucleotide sequence ID" value="XM_008613663.1"/>
</dbReference>
<dbReference type="OMA" id="VPLQTMY"/>
<dbReference type="VEuPathDB" id="FungiDB:SDRG_07807"/>
<feature type="domain" description="Nudix hydrolase" evidence="1">
    <location>
        <begin position="129"/>
        <end position="287"/>
    </location>
</feature>
<dbReference type="Pfam" id="PF15916">
    <property type="entry name" value="DUF4743"/>
    <property type="match status" value="1"/>
</dbReference>
<proteinExistence type="predicted"/>
<dbReference type="eggNOG" id="KOG4313">
    <property type="taxonomic scope" value="Eukaryota"/>
</dbReference>
<evidence type="ECO:0000313" key="3">
    <source>
        <dbReference type="Proteomes" id="UP000030762"/>
    </source>
</evidence>
<dbReference type="InParanoid" id="T0Q9D7"/>
<dbReference type="InterPro" id="IPR000086">
    <property type="entry name" value="NUDIX_hydrolase_dom"/>
</dbReference>
<evidence type="ECO:0000313" key="2">
    <source>
        <dbReference type="EMBL" id="EQC34479.1"/>
    </source>
</evidence>
<dbReference type="PANTHER" id="PTHR13622">
    <property type="entry name" value="THIAMIN PYROPHOSPHOKINASE"/>
    <property type="match status" value="1"/>
</dbReference>
<dbReference type="CDD" id="cd03676">
    <property type="entry name" value="NUDIX_Tnr3_like"/>
    <property type="match status" value="1"/>
</dbReference>
<dbReference type="OrthoDB" id="10261522at2759"/>
<protein>
    <recommendedName>
        <fullName evidence="1">Nudix hydrolase domain-containing protein</fullName>
    </recommendedName>
</protein>
<dbReference type="Pfam" id="PF00293">
    <property type="entry name" value="NUDIX"/>
    <property type="match status" value="1"/>
</dbReference>
<keyword evidence="3" id="KW-1185">Reference proteome</keyword>
<dbReference type="GeneID" id="19948534"/>
<dbReference type="GO" id="GO:0044715">
    <property type="term" value="F:8-oxo-dGDP phosphatase activity"/>
    <property type="evidence" value="ECO:0007669"/>
    <property type="project" value="TreeGrafter"/>
</dbReference>
<reference evidence="2 3" key="1">
    <citation type="submission" date="2012-04" db="EMBL/GenBank/DDBJ databases">
        <title>The Genome Sequence of Saprolegnia declina VS20.</title>
        <authorList>
            <consortium name="The Broad Institute Genome Sequencing Platform"/>
            <person name="Russ C."/>
            <person name="Nusbaum C."/>
            <person name="Tyler B."/>
            <person name="van West P."/>
            <person name="Dieguez-Uribeondo J."/>
            <person name="de Bruijn I."/>
            <person name="Tripathy S."/>
            <person name="Jiang R."/>
            <person name="Young S.K."/>
            <person name="Zeng Q."/>
            <person name="Gargeya S."/>
            <person name="Fitzgerald M."/>
            <person name="Haas B."/>
            <person name="Abouelleil A."/>
            <person name="Alvarado L."/>
            <person name="Arachchi H.M."/>
            <person name="Berlin A."/>
            <person name="Chapman S.B."/>
            <person name="Goldberg J."/>
            <person name="Griggs A."/>
            <person name="Gujja S."/>
            <person name="Hansen M."/>
            <person name="Howarth C."/>
            <person name="Imamovic A."/>
            <person name="Larimer J."/>
            <person name="McCowen C."/>
            <person name="Montmayeur A."/>
            <person name="Murphy C."/>
            <person name="Neiman D."/>
            <person name="Pearson M."/>
            <person name="Priest M."/>
            <person name="Roberts A."/>
            <person name="Saif S."/>
            <person name="Shea T."/>
            <person name="Sisk P."/>
            <person name="Sykes S."/>
            <person name="Wortman J."/>
            <person name="Nusbaum C."/>
            <person name="Birren B."/>
        </authorList>
    </citation>
    <scope>NUCLEOTIDE SEQUENCE [LARGE SCALE GENOMIC DNA]</scope>
    <source>
        <strain evidence="2 3">VS20</strain>
    </source>
</reference>
<dbReference type="AlphaFoldDB" id="T0Q9D7"/>
<dbReference type="EMBL" id="JH767154">
    <property type="protein sequence ID" value="EQC34479.1"/>
    <property type="molecule type" value="Genomic_DNA"/>
</dbReference>
<evidence type="ECO:0000259" key="1">
    <source>
        <dbReference type="PROSITE" id="PS51462"/>
    </source>
</evidence>
<dbReference type="InterPro" id="IPR015797">
    <property type="entry name" value="NUDIX_hydrolase-like_dom_sf"/>
</dbReference>
<sequence>MAPPSPSPRAETPDATLHHPDMRCFQLVDIVRRNNRFAPATYAPLVVDQRTVGLVAKERVSALQRFPDVFSEVTPDRIQLHPRLAHEAARTTAMMDVARALLATGDIGEKWKHEDYGAKDAADQVVFRVDRSAAAFFGITQCGCHLNGYVRHGPRPDDVSVWMGLRHASRALWPGKWDSIVGGGLPLDISPWDNMLKEASEEAKFAANDISHLMHSVGVISYVNSEKEGLKHNTMFVFDACLPSSLVPRSDGDEVERFELWPIRKALALVEASPESFKPDICLLLIDFGLRHGILTPDNTAAYTSLVHSLRATPPF</sequence>
<gene>
    <name evidence="2" type="ORF">SDRG_07807</name>
</gene>
<dbReference type="Gene3D" id="3.90.79.10">
    <property type="entry name" value="Nucleoside Triphosphate Pyrophosphohydrolase"/>
    <property type="match status" value="1"/>
</dbReference>
<name>T0Q9D7_SAPDV</name>